<evidence type="ECO:0000256" key="6">
    <source>
        <dbReference type="ARBA" id="ARBA00022777"/>
    </source>
</evidence>
<dbReference type="Gene3D" id="2.130.10.10">
    <property type="entry name" value="YVTN repeat-like/Quinoprotein amine dehydrogenase"/>
    <property type="match status" value="3"/>
</dbReference>
<keyword evidence="7" id="KW-0902">Two-component regulatory system</keyword>
<sequence length="1078" mass="123884">MNKKIIKRCTIFLLIFSFIFYNSSILVDALENKDNQRFKNITINDGLSQGSVYCILQDKNGYMWFGTNDGLNRYDGYSFTDLKGSDSEMDKIYPGIVGSLIEDNDGFIWAGTSSGLSKIDINSLEVERIEVDKKSKDKISNKHIWELYKDSKGDIWIGTEDGLNRYDNESGEFKKYFNDTEDENSLSDNFVTAITEDNLGRMWIGTKNGMNILNKEDGTIKRVNKDNTKEFKSNNIVKVYKDYGNNIWIATQDAGIVKYNSVDKKFEDVKQINKDFGYEQYAINSIYEDNESNIWFGSKGGLIKYSKINEKVVKYKNKYYDPESLVNNSVQSVYKDREGLIWIGTYNGISILNPKEKFDYYKNDPLDSNSISSNSIGGMFEDSEGNLWIGTTNDGLNKLDKDTGKIKRYKADPHNENSISSNTVYEITESKNYIWIGTKNGLNRMDKSTGNIKKYFKEENENSLISSDIKALYMYQDRYLWIGTRDGLDIFDIKEEKFINLNNIFINGNTGEVFVRRIFKDSKNNIWIGMGWNGGLIKIDLEKNETKFYKNEKDNLNSISNNAIKGIAEDLDGHIWITTSEGINKIDTKTDKIKRLSEKDGLINNYAYGILVDENNNLWISTNGGISKFDQRKNTFSNYTVLDGLQSNEFNGTSEVKTKDGEMFFGGVNGITAFYPRKIKDEYVNNTKVSIGEVKVFNNKEINFSQNMNLKHYENSFSIEFFMPSYSKLGSWNYEYKLEGFDKEWRSSNNRNFATYTNLSPGNYTFKVRARFGIEEVSEVNSFNIKINKPWYKTNLAYLIYFIIIALIIYLIINRVKILENLVSDRTEKLNNELIEKEKIYKELLKIEKFRNAYLVNLSHELRTPLNVILSSEQLIDKLNSEDKIDKNNLSNYMKIIRKNSKGLLKVINDLIDSSKISSGMYVLKYEKVDIVYLVEEIALSMKTYIEDNGLELIIDPEIEEKEIECSVVDIERCIINLLSNAVKFTEKGRIYISIKEENNNVEIIIEDSGIGISKEQQSLIFDRFATLETGISSKHCSSGIGLTLVKDIVELHKGSITLQSEVGVGSKFIIKLPVKKC</sequence>
<evidence type="ECO:0000256" key="8">
    <source>
        <dbReference type="SAM" id="Phobius"/>
    </source>
</evidence>
<evidence type="ECO:0000256" key="7">
    <source>
        <dbReference type="ARBA" id="ARBA00023012"/>
    </source>
</evidence>
<dbReference type="GO" id="GO:0016020">
    <property type="term" value="C:membrane"/>
    <property type="evidence" value="ECO:0007669"/>
    <property type="project" value="UniProtKB-SubCell"/>
</dbReference>
<comment type="subcellular location">
    <subcellularLocation>
        <location evidence="2">Membrane</location>
    </subcellularLocation>
</comment>
<evidence type="ECO:0000259" key="9">
    <source>
        <dbReference type="PROSITE" id="PS50109"/>
    </source>
</evidence>
<dbReference type="InterPro" id="IPR003661">
    <property type="entry name" value="HisK_dim/P_dom"/>
</dbReference>
<evidence type="ECO:0000256" key="4">
    <source>
        <dbReference type="ARBA" id="ARBA00022553"/>
    </source>
</evidence>
<dbReference type="Gene3D" id="2.60.40.10">
    <property type="entry name" value="Immunoglobulins"/>
    <property type="match status" value="1"/>
</dbReference>
<evidence type="ECO:0000313" key="10">
    <source>
        <dbReference type="EMBL" id="OPX47688.1"/>
    </source>
</evidence>
<dbReference type="InterPro" id="IPR011123">
    <property type="entry name" value="Y_Y_Y"/>
</dbReference>
<keyword evidence="8" id="KW-0472">Membrane</keyword>
<dbReference type="CDD" id="cd00082">
    <property type="entry name" value="HisKA"/>
    <property type="match status" value="1"/>
</dbReference>
<dbReference type="Pfam" id="PF07495">
    <property type="entry name" value="Y_Y_Y"/>
    <property type="match status" value="1"/>
</dbReference>
<keyword evidence="10" id="KW-0378">Hydrolase</keyword>
<keyword evidence="5 10" id="KW-0808">Transferase</keyword>
<dbReference type="SUPFAM" id="SSF63829">
    <property type="entry name" value="Calcium-dependent phosphotriesterase"/>
    <property type="match status" value="2"/>
</dbReference>
<dbReference type="InterPro" id="IPR011047">
    <property type="entry name" value="Quinoprotein_ADH-like_sf"/>
</dbReference>
<dbReference type="PANTHER" id="PTHR43547:SF2">
    <property type="entry name" value="HYBRID SIGNAL TRANSDUCTION HISTIDINE KINASE C"/>
    <property type="match status" value="1"/>
</dbReference>
<dbReference type="InterPro" id="IPR005467">
    <property type="entry name" value="His_kinase_dom"/>
</dbReference>
<evidence type="ECO:0000313" key="11">
    <source>
        <dbReference type="Proteomes" id="UP000191448"/>
    </source>
</evidence>
<keyword evidence="4" id="KW-0597">Phosphoprotein</keyword>
<keyword evidence="8" id="KW-1133">Transmembrane helix</keyword>
<dbReference type="Pfam" id="PF00512">
    <property type="entry name" value="HisKA"/>
    <property type="match status" value="1"/>
</dbReference>
<dbReference type="EMBL" id="LTAY01000039">
    <property type="protein sequence ID" value="OPX47688.1"/>
    <property type="molecule type" value="Genomic_DNA"/>
</dbReference>
<dbReference type="InterPro" id="IPR013783">
    <property type="entry name" value="Ig-like_fold"/>
</dbReference>
<feature type="transmembrane region" description="Helical" evidence="8">
    <location>
        <begin position="796"/>
        <end position="813"/>
    </location>
</feature>
<dbReference type="Pfam" id="PF02518">
    <property type="entry name" value="HATPase_c"/>
    <property type="match status" value="1"/>
</dbReference>
<protein>
    <recommendedName>
        <fullName evidence="3">histidine kinase</fullName>
        <ecNumber evidence="3">2.7.13.3</ecNumber>
    </recommendedName>
</protein>
<name>A0A1V4SWP3_9CLOT</name>
<dbReference type="PANTHER" id="PTHR43547">
    <property type="entry name" value="TWO-COMPONENT HISTIDINE KINASE"/>
    <property type="match status" value="1"/>
</dbReference>
<dbReference type="InterPro" id="IPR036097">
    <property type="entry name" value="HisK_dim/P_sf"/>
</dbReference>
<dbReference type="SUPFAM" id="SSF50998">
    <property type="entry name" value="Quinoprotein alcohol dehydrogenase-like"/>
    <property type="match status" value="1"/>
</dbReference>
<evidence type="ECO:0000256" key="3">
    <source>
        <dbReference type="ARBA" id="ARBA00012438"/>
    </source>
</evidence>
<dbReference type="Pfam" id="PF07494">
    <property type="entry name" value="Reg_prop"/>
    <property type="match status" value="6"/>
</dbReference>
<keyword evidence="8" id="KW-0812">Transmembrane</keyword>
<feature type="domain" description="Histidine kinase" evidence="9">
    <location>
        <begin position="857"/>
        <end position="1077"/>
    </location>
</feature>
<evidence type="ECO:0000256" key="1">
    <source>
        <dbReference type="ARBA" id="ARBA00000085"/>
    </source>
</evidence>
<evidence type="ECO:0000256" key="5">
    <source>
        <dbReference type="ARBA" id="ARBA00022679"/>
    </source>
</evidence>
<gene>
    <name evidence="10" type="primary">luxQ</name>
    <name evidence="10" type="ORF">CLTHE_16680</name>
</gene>
<dbReference type="OrthoDB" id="9813394at2"/>
<dbReference type="SMART" id="SM00387">
    <property type="entry name" value="HATPase_c"/>
    <property type="match status" value="1"/>
</dbReference>
<dbReference type="InterPro" id="IPR015943">
    <property type="entry name" value="WD40/YVTN_repeat-like_dom_sf"/>
</dbReference>
<accession>A0A1V4SWP3</accession>
<dbReference type="InterPro" id="IPR004358">
    <property type="entry name" value="Sig_transdc_His_kin-like_C"/>
</dbReference>
<keyword evidence="6 10" id="KW-0418">Kinase</keyword>
<dbReference type="GO" id="GO:0016787">
    <property type="term" value="F:hydrolase activity"/>
    <property type="evidence" value="ECO:0007669"/>
    <property type="project" value="UniProtKB-KW"/>
</dbReference>
<dbReference type="InterPro" id="IPR003594">
    <property type="entry name" value="HATPase_dom"/>
</dbReference>
<dbReference type="SMART" id="SM00388">
    <property type="entry name" value="HisKA"/>
    <property type="match status" value="1"/>
</dbReference>
<dbReference type="Gene3D" id="3.30.565.10">
    <property type="entry name" value="Histidine kinase-like ATPase, C-terminal domain"/>
    <property type="match status" value="1"/>
</dbReference>
<dbReference type="PROSITE" id="PS50109">
    <property type="entry name" value="HIS_KIN"/>
    <property type="match status" value="1"/>
</dbReference>
<dbReference type="InterPro" id="IPR036890">
    <property type="entry name" value="HATPase_C_sf"/>
</dbReference>
<dbReference type="GO" id="GO:0000155">
    <property type="term" value="F:phosphorelay sensor kinase activity"/>
    <property type="evidence" value="ECO:0007669"/>
    <property type="project" value="InterPro"/>
</dbReference>
<evidence type="ECO:0000256" key="2">
    <source>
        <dbReference type="ARBA" id="ARBA00004370"/>
    </source>
</evidence>
<dbReference type="RefSeq" id="WP_080022846.1">
    <property type="nucleotide sequence ID" value="NZ_LTAY01000039.1"/>
</dbReference>
<organism evidence="10 11">
    <name type="scientific">Clostridium thermobutyricum DSM 4928</name>
    <dbReference type="NCBI Taxonomy" id="1121339"/>
    <lineage>
        <taxon>Bacteria</taxon>
        <taxon>Bacillati</taxon>
        <taxon>Bacillota</taxon>
        <taxon>Clostridia</taxon>
        <taxon>Eubacteriales</taxon>
        <taxon>Clostridiaceae</taxon>
        <taxon>Clostridium</taxon>
    </lineage>
</organism>
<dbReference type="AlphaFoldDB" id="A0A1V4SWP3"/>
<dbReference type="PRINTS" id="PR00344">
    <property type="entry name" value="BCTRLSENSOR"/>
</dbReference>
<proteinExistence type="predicted"/>
<dbReference type="Proteomes" id="UP000191448">
    <property type="component" value="Unassembled WGS sequence"/>
</dbReference>
<dbReference type="FunFam" id="3.30.565.10:FF:000006">
    <property type="entry name" value="Sensor histidine kinase WalK"/>
    <property type="match status" value="1"/>
</dbReference>
<dbReference type="SUPFAM" id="SSF47384">
    <property type="entry name" value="Homodimeric domain of signal transducing histidine kinase"/>
    <property type="match status" value="1"/>
</dbReference>
<dbReference type="Gene3D" id="1.10.287.130">
    <property type="match status" value="1"/>
</dbReference>
<comment type="caution">
    <text evidence="10">The sequence shown here is derived from an EMBL/GenBank/DDBJ whole genome shotgun (WGS) entry which is preliminary data.</text>
</comment>
<comment type="catalytic activity">
    <reaction evidence="1">
        <text>ATP + protein L-histidine = ADP + protein N-phospho-L-histidine.</text>
        <dbReference type="EC" id="2.7.13.3"/>
    </reaction>
</comment>
<dbReference type="EC" id="2.7.13.3" evidence="3"/>
<reference evidence="10 11" key="1">
    <citation type="submission" date="2016-02" db="EMBL/GenBank/DDBJ databases">
        <title>Genome sequence of Clostridium thermobutyricum DSM 4928.</title>
        <authorList>
            <person name="Poehlein A."/>
            <person name="Daniel R."/>
        </authorList>
    </citation>
    <scope>NUCLEOTIDE SEQUENCE [LARGE SCALE GENOMIC DNA]</scope>
    <source>
        <strain evidence="10 11">DSM 4928</strain>
    </source>
</reference>
<dbReference type="SUPFAM" id="SSF55874">
    <property type="entry name" value="ATPase domain of HSP90 chaperone/DNA topoisomerase II/histidine kinase"/>
    <property type="match status" value="1"/>
</dbReference>
<dbReference type="InterPro" id="IPR011110">
    <property type="entry name" value="Reg_prop"/>
</dbReference>